<name>A0AAD9DBX4_9STRA</name>
<dbReference type="PROSITE" id="PS51645">
    <property type="entry name" value="PHR_CRY_ALPHA_BETA"/>
    <property type="match status" value="1"/>
</dbReference>
<evidence type="ECO:0000256" key="1">
    <source>
        <dbReference type="ARBA" id="ARBA00005862"/>
    </source>
</evidence>
<gene>
    <name evidence="9" type="ORF">QTG54_007275</name>
</gene>
<evidence type="ECO:0000256" key="4">
    <source>
        <dbReference type="PIRSR" id="PIRSR602081-1"/>
    </source>
</evidence>
<comment type="caution">
    <text evidence="9">The sequence shown here is derived from an EMBL/GenBank/DDBJ whole genome shotgun (WGS) entry which is preliminary data.</text>
</comment>
<keyword evidence="7" id="KW-0732">Signal</keyword>
<feature type="chain" id="PRO_5042067320" evidence="7">
    <location>
        <begin position="25"/>
        <end position="631"/>
    </location>
</feature>
<sequence length="631" mass="69732">LVSIGTTTSALVALLLLFPSFTSGFLGSHQQSSTTITRVGSSPRHSQISTVTMSSASKSAATGAVMHWFRKGLRLHDNPALLHALSLVDEKNSKTSGAIYPVYVVDPNSYQLLKCSVMRANFILECVKDLDNSLRERGSRLYVVTGDPVEELPKLWTELGITHMTHEADETGEPYAVQRDAHVKDAAKKAGVSVIDFASETLRPLGNREGGYVANVGGFANNIPTTMSSFQKLLSKIDRGSVPLPLESPGKDSFPEQAANDSLDRKYRPLEHPCDIPWPRGYSRKEIGPVWDRKTANKKTSPIVKGGESLALAQLQKTVTARPDWTASFEKPKTSCTEVSSPSTTVLSPYLSIGCISPRTAWHAVSDANAKAKSKTSRSKPPVSVHGQLLWRDFNNLIAHSANAQAPGSWGQMQNNVYCRDIPWSSDPALLTAWKEGRTGYPWIDACMAQLRTEGWIHHLGRHAVACFLTRGDLWQSWEVGAEFFEGELLDADYALNNFNWLWLSCSGFFYQYFRCYSPVAFQKKNDPNGNYIRKWVPELAELPAKYIYEPWTANISILKKAGVKLGVDYPRPIVDHTVVSKENMSKMKLAYDAHKNAEASAKKSKGKQTSGDASGPPKKKAKKSVQKKLK</sequence>
<dbReference type="GO" id="GO:0005737">
    <property type="term" value="C:cytoplasm"/>
    <property type="evidence" value="ECO:0007669"/>
    <property type="project" value="TreeGrafter"/>
</dbReference>
<keyword evidence="3 4" id="KW-0274">FAD</keyword>
<evidence type="ECO:0000256" key="3">
    <source>
        <dbReference type="ARBA" id="ARBA00022827"/>
    </source>
</evidence>
<evidence type="ECO:0000256" key="6">
    <source>
        <dbReference type="SAM" id="MobiDB-lite"/>
    </source>
</evidence>
<dbReference type="AlphaFoldDB" id="A0AAD9DBX4"/>
<dbReference type="GO" id="GO:0071949">
    <property type="term" value="F:FAD binding"/>
    <property type="evidence" value="ECO:0007669"/>
    <property type="project" value="TreeGrafter"/>
</dbReference>
<accession>A0AAD9DBX4</accession>
<keyword evidence="2 4" id="KW-0285">Flavoprotein</keyword>
<evidence type="ECO:0000256" key="5">
    <source>
        <dbReference type="PIRSR" id="PIRSR602081-2"/>
    </source>
</evidence>
<dbReference type="InterPro" id="IPR036134">
    <property type="entry name" value="Crypto/Photolyase_FAD-like_sf"/>
</dbReference>
<keyword evidence="10" id="KW-1185">Reference proteome</keyword>
<reference evidence="9" key="1">
    <citation type="submission" date="2023-06" db="EMBL/GenBank/DDBJ databases">
        <title>Survivors Of The Sea: Transcriptome response of Skeletonema marinoi to long-term dormancy.</title>
        <authorList>
            <person name="Pinder M.I.M."/>
            <person name="Kourtchenko O."/>
            <person name="Robertson E.K."/>
            <person name="Larsson T."/>
            <person name="Maumus F."/>
            <person name="Osuna-Cruz C.M."/>
            <person name="Vancaester E."/>
            <person name="Stenow R."/>
            <person name="Vandepoele K."/>
            <person name="Ploug H."/>
            <person name="Bruchert V."/>
            <person name="Godhe A."/>
            <person name="Topel M."/>
        </authorList>
    </citation>
    <scope>NUCLEOTIDE SEQUENCE</scope>
    <source>
        <strain evidence="9">R05AC</strain>
    </source>
</reference>
<organism evidence="9 10">
    <name type="scientific">Skeletonema marinoi</name>
    <dbReference type="NCBI Taxonomy" id="267567"/>
    <lineage>
        <taxon>Eukaryota</taxon>
        <taxon>Sar</taxon>
        <taxon>Stramenopiles</taxon>
        <taxon>Ochrophyta</taxon>
        <taxon>Bacillariophyta</taxon>
        <taxon>Coscinodiscophyceae</taxon>
        <taxon>Thalassiosirophycidae</taxon>
        <taxon>Thalassiosirales</taxon>
        <taxon>Skeletonemataceae</taxon>
        <taxon>Skeletonema</taxon>
        <taxon>Skeletonema marinoi-dohrnii complex</taxon>
    </lineage>
</organism>
<feature type="region of interest" description="Disordered" evidence="6">
    <location>
        <begin position="598"/>
        <end position="631"/>
    </location>
</feature>
<comment type="similarity">
    <text evidence="1">Belongs to the DNA photolyase class-1 family.</text>
</comment>
<dbReference type="Proteomes" id="UP001224775">
    <property type="component" value="Unassembled WGS sequence"/>
</dbReference>
<dbReference type="SUPFAM" id="SSF48173">
    <property type="entry name" value="Cryptochrome/photolyase FAD-binding domain"/>
    <property type="match status" value="1"/>
</dbReference>
<dbReference type="InterPro" id="IPR005101">
    <property type="entry name" value="Cryptochr/Photolyase_FAD-bd"/>
</dbReference>
<feature type="binding site" evidence="4">
    <location>
        <begin position="344"/>
        <end position="348"/>
    </location>
    <ligand>
        <name>FAD</name>
        <dbReference type="ChEBI" id="CHEBI:57692"/>
    </ligand>
</feature>
<dbReference type="GO" id="GO:0005634">
    <property type="term" value="C:nucleus"/>
    <property type="evidence" value="ECO:0007669"/>
    <property type="project" value="TreeGrafter"/>
</dbReference>
<dbReference type="Gene3D" id="1.25.40.80">
    <property type="match status" value="1"/>
</dbReference>
<comment type="cofactor">
    <cofactor evidence="4">
        <name>FAD</name>
        <dbReference type="ChEBI" id="CHEBI:57692"/>
    </cofactor>
    <text evidence="4">Binds 1 FAD per subunit.</text>
</comment>
<dbReference type="InterPro" id="IPR006050">
    <property type="entry name" value="DNA_photolyase_N"/>
</dbReference>
<dbReference type="EMBL" id="JATAAI010000012">
    <property type="protein sequence ID" value="KAK1741702.1"/>
    <property type="molecule type" value="Genomic_DNA"/>
</dbReference>
<dbReference type="GO" id="GO:0043153">
    <property type="term" value="P:entrainment of circadian clock by photoperiod"/>
    <property type="evidence" value="ECO:0007669"/>
    <property type="project" value="TreeGrafter"/>
</dbReference>
<dbReference type="EC" id="4.1.99.-" evidence="9"/>
<proteinExistence type="inferred from homology"/>
<evidence type="ECO:0000313" key="9">
    <source>
        <dbReference type="EMBL" id="KAK1741702.1"/>
    </source>
</evidence>
<feature type="binding site" evidence="4">
    <location>
        <begin position="491"/>
        <end position="493"/>
    </location>
    <ligand>
        <name>FAD</name>
        <dbReference type="ChEBI" id="CHEBI:57692"/>
    </ligand>
</feature>
<dbReference type="PANTHER" id="PTHR11455">
    <property type="entry name" value="CRYPTOCHROME"/>
    <property type="match status" value="1"/>
</dbReference>
<dbReference type="Gene3D" id="3.40.50.620">
    <property type="entry name" value="HUPs"/>
    <property type="match status" value="1"/>
</dbReference>
<feature type="compositionally biased region" description="Basic residues" evidence="6">
    <location>
        <begin position="618"/>
        <end position="631"/>
    </location>
</feature>
<dbReference type="GO" id="GO:0032922">
    <property type="term" value="P:circadian regulation of gene expression"/>
    <property type="evidence" value="ECO:0007669"/>
    <property type="project" value="TreeGrafter"/>
</dbReference>
<keyword evidence="9" id="KW-0456">Lyase</keyword>
<dbReference type="InterPro" id="IPR036155">
    <property type="entry name" value="Crypto/Photolyase_N_sf"/>
</dbReference>
<feature type="domain" description="Photolyase/cryptochrome alpha/beta" evidence="8">
    <location>
        <begin position="63"/>
        <end position="202"/>
    </location>
</feature>
<evidence type="ECO:0000256" key="7">
    <source>
        <dbReference type="SAM" id="SignalP"/>
    </source>
</evidence>
<dbReference type="InterPro" id="IPR002081">
    <property type="entry name" value="Cryptochrome/DNA_photolyase_1"/>
</dbReference>
<feature type="non-terminal residue" evidence="9">
    <location>
        <position position="1"/>
    </location>
</feature>
<dbReference type="GO" id="GO:0003677">
    <property type="term" value="F:DNA binding"/>
    <property type="evidence" value="ECO:0007669"/>
    <property type="project" value="TreeGrafter"/>
</dbReference>
<evidence type="ECO:0000313" key="10">
    <source>
        <dbReference type="Proteomes" id="UP001224775"/>
    </source>
</evidence>
<feature type="signal peptide" evidence="7">
    <location>
        <begin position="1"/>
        <end position="24"/>
    </location>
</feature>
<feature type="site" description="Electron transfer via tryptophanyl radical" evidence="5">
    <location>
        <position position="478"/>
    </location>
</feature>
<protein>
    <submittedName>
        <fullName evidence="9">DNA photo-lyase</fullName>
        <ecNumber evidence="9">4.1.99.-</ecNumber>
    </submittedName>
</protein>
<dbReference type="GO" id="GO:0003904">
    <property type="term" value="F:deoxyribodipyrimidine photo-lyase activity"/>
    <property type="evidence" value="ECO:0007669"/>
    <property type="project" value="TreeGrafter"/>
</dbReference>
<dbReference type="Pfam" id="PF03441">
    <property type="entry name" value="FAD_binding_7"/>
    <property type="match status" value="1"/>
</dbReference>
<dbReference type="InterPro" id="IPR014729">
    <property type="entry name" value="Rossmann-like_a/b/a_fold"/>
</dbReference>
<dbReference type="Gene3D" id="1.10.579.10">
    <property type="entry name" value="DNA Cyclobutane Dipyrimidine Photolyase, subunit A, domain 3"/>
    <property type="match status" value="1"/>
</dbReference>
<dbReference type="Pfam" id="PF00875">
    <property type="entry name" value="DNA_photolyase"/>
    <property type="match status" value="1"/>
</dbReference>
<evidence type="ECO:0000259" key="8">
    <source>
        <dbReference type="PROSITE" id="PS51645"/>
    </source>
</evidence>
<feature type="site" description="Electron transfer via tryptophanyl radical" evidence="5">
    <location>
        <position position="501"/>
    </location>
</feature>
<dbReference type="SUPFAM" id="SSF52425">
    <property type="entry name" value="Cryptochrome/photolyase, N-terminal domain"/>
    <property type="match status" value="1"/>
</dbReference>
<evidence type="ECO:0000256" key="2">
    <source>
        <dbReference type="ARBA" id="ARBA00022630"/>
    </source>
</evidence>
<feature type="site" description="Electron transfer via tryptophanyl radical" evidence="5">
    <location>
        <position position="424"/>
    </location>
</feature>
<dbReference type="PANTHER" id="PTHR11455:SF9">
    <property type="entry name" value="CRYPTOCHROME CIRCADIAN CLOCK 5 ISOFORM X1"/>
    <property type="match status" value="1"/>
</dbReference>